<feature type="region of interest" description="Disordered" evidence="3">
    <location>
        <begin position="210"/>
        <end position="234"/>
    </location>
</feature>
<name>A0AAW7X5R1_9GAMM</name>
<dbReference type="SUPFAM" id="SSF55073">
    <property type="entry name" value="Nucleotide cyclase"/>
    <property type="match status" value="1"/>
</dbReference>
<dbReference type="FunFam" id="3.30.70.270:FF:000001">
    <property type="entry name" value="Diguanylate cyclase domain protein"/>
    <property type="match status" value="1"/>
</dbReference>
<dbReference type="SMART" id="SM00267">
    <property type="entry name" value="GGDEF"/>
    <property type="match status" value="1"/>
</dbReference>
<proteinExistence type="predicted"/>
<protein>
    <recommendedName>
        <fullName evidence="2">diguanylate cyclase</fullName>
        <ecNumber evidence="2">2.7.7.65</ecNumber>
    </recommendedName>
</protein>
<dbReference type="EMBL" id="JAUOPB010000003">
    <property type="protein sequence ID" value="MDO6421729.1"/>
    <property type="molecule type" value="Genomic_DNA"/>
</dbReference>
<dbReference type="PANTHER" id="PTHR45138">
    <property type="entry name" value="REGULATORY COMPONENTS OF SENSORY TRANSDUCTION SYSTEM"/>
    <property type="match status" value="1"/>
</dbReference>
<dbReference type="Proteomes" id="UP001169760">
    <property type="component" value="Unassembled WGS sequence"/>
</dbReference>
<feature type="region of interest" description="Disordered" evidence="3">
    <location>
        <begin position="1"/>
        <end position="22"/>
    </location>
</feature>
<dbReference type="GO" id="GO:1902201">
    <property type="term" value="P:negative regulation of bacterial-type flagellum-dependent cell motility"/>
    <property type="evidence" value="ECO:0007669"/>
    <property type="project" value="TreeGrafter"/>
</dbReference>
<dbReference type="AlphaFoldDB" id="A0AAW7X5R1"/>
<gene>
    <name evidence="5" type="ORF">Q4521_04520</name>
</gene>
<dbReference type="InterPro" id="IPR000160">
    <property type="entry name" value="GGDEF_dom"/>
</dbReference>
<evidence type="ECO:0000256" key="2">
    <source>
        <dbReference type="ARBA" id="ARBA00012528"/>
    </source>
</evidence>
<evidence type="ECO:0000313" key="6">
    <source>
        <dbReference type="Proteomes" id="UP001169760"/>
    </source>
</evidence>
<evidence type="ECO:0000259" key="4">
    <source>
        <dbReference type="PROSITE" id="PS50887"/>
    </source>
</evidence>
<dbReference type="EC" id="2.7.7.65" evidence="2"/>
<evidence type="ECO:0000313" key="5">
    <source>
        <dbReference type="EMBL" id="MDO6421729.1"/>
    </source>
</evidence>
<dbReference type="GO" id="GO:0043709">
    <property type="term" value="P:cell adhesion involved in single-species biofilm formation"/>
    <property type="evidence" value="ECO:0007669"/>
    <property type="project" value="TreeGrafter"/>
</dbReference>
<keyword evidence="5" id="KW-0548">Nucleotidyltransferase</keyword>
<feature type="compositionally biased region" description="Polar residues" evidence="3">
    <location>
        <begin position="1"/>
        <end position="19"/>
    </location>
</feature>
<dbReference type="InterPro" id="IPR043128">
    <property type="entry name" value="Rev_trsase/Diguanyl_cyclase"/>
</dbReference>
<accession>A0AAW7X5R1</accession>
<sequence length="234" mass="25852">MGDSSQANKLSPTDTSVSPESCPLGEYDCPIYNHIQQLESRITELTEQVNTDSLTCLYNRKHFNESMAQELERTQRSRQPTSLALIDLDHFKAVNDTHGHIAGDEVLKAVAKAIGNTIRKLDIACRYGGEEIAVIFPSTYQLVASQVAERLRQAIENCTVSHGSSTITITASIGVDTYTAQSKETAAQFIERVDQLLYDAKHLGRNRVATRTFSSEKDPSHVSSAEKSALFDDE</sequence>
<keyword evidence="5" id="KW-0808">Transferase</keyword>
<comment type="cofactor">
    <cofactor evidence="1">
        <name>Mg(2+)</name>
        <dbReference type="ChEBI" id="CHEBI:18420"/>
    </cofactor>
</comment>
<dbReference type="Gene3D" id="3.30.70.270">
    <property type="match status" value="1"/>
</dbReference>
<evidence type="ECO:0000256" key="1">
    <source>
        <dbReference type="ARBA" id="ARBA00001946"/>
    </source>
</evidence>
<comment type="caution">
    <text evidence="5">The sequence shown here is derived from an EMBL/GenBank/DDBJ whole genome shotgun (WGS) entry which is preliminary data.</text>
</comment>
<dbReference type="CDD" id="cd01949">
    <property type="entry name" value="GGDEF"/>
    <property type="match status" value="1"/>
</dbReference>
<dbReference type="InterPro" id="IPR050469">
    <property type="entry name" value="Diguanylate_Cyclase"/>
</dbReference>
<dbReference type="RefSeq" id="WP_303491356.1">
    <property type="nucleotide sequence ID" value="NZ_JAUOPB010000003.1"/>
</dbReference>
<evidence type="ECO:0000256" key="3">
    <source>
        <dbReference type="SAM" id="MobiDB-lite"/>
    </source>
</evidence>
<organism evidence="5 6">
    <name type="scientific">Saccharophagus degradans</name>
    <dbReference type="NCBI Taxonomy" id="86304"/>
    <lineage>
        <taxon>Bacteria</taxon>
        <taxon>Pseudomonadati</taxon>
        <taxon>Pseudomonadota</taxon>
        <taxon>Gammaproteobacteria</taxon>
        <taxon>Cellvibrionales</taxon>
        <taxon>Cellvibrionaceae</taxon>
        <taxon>Saccharophagus</taxon>
    </lineage>
</organism>
<feature type="domain" description="GGDEF" evidence="4">
    <location>
        <begin position="79"/>
        <end position="213"/>
    </location>
</feature>
<dbReference type="PROSITE" id="PS50887">
    <property type="entry name" value="GGDEF"/>
    <property type="match status" value="1"/>
</dbReference>
<dbReference type="GO" id="GO:0052621">
    <property type="term" value="F:diguanylate cyclase activity"/>
    <property type="evidence" value="ECO:0007669"/>
    <property type="project" value="UniProtKB-EC"/>
</dbReference>
<dbReference type="Pfam" id="PF00990">
    <property type="entry name" value="GGDEF"/>
    <property type="match status" value="1"/>
</dbReference>
<dbReference type="NCBIfam" id="TIGR00254">
    <property type="entry name" value="GGDEF"/>
    <property type="match status" value="1"/>
</dbReference>
<reference evidence="5" key="1">
    <citation type="submission" date="2023-07" db="EMBL/GenBank/DDBJ databases">
        <title>Genome content predicts the carbon catabolic preferences of heterotrophic bacteria.</title>
        <authorList>
            <person name="Gralka M."/>
        </authorList>
    </citation>
    <scope>NUCLEOTIDE SEQUENCE</scope>
    <source>
        <strain evidence="5">I3M17_2</strain>
    </source>
</reference>
<dbReference type="InterPro" id="IPR029787">
    <property type="entry name" value="Nucleotide_cyclase"/>
</dbReference>
<dbReference type="GO" id="GO:0005886">
    <property type="term" value="C:plasma membrane"/>
    <property type="evidence" value="ECO:0007669"/>
    <property type="project" value="TreeGrafter"/>
</dbReference>
<dbReference type="PANTHER" id="PTHR45138:SF2">
    <property type="entry name" value="DIGUANYLATE CYCLASE VDCA"/>
    <property type="match status" value="1"/>
</dbReference>